<feature type="domain" description="Flagellar protein FlgJ N-terminal" evidence="1">
    <location>
        <begin position="43"/>
        <end position="82"/>
    </location>
</feature>
<keyword evidence="3" id="KW-1185">Reference proteome</keyword>
<evidence type="ECO:0000313" key="2">
    <source>
        <dbReference type="EMBL" id="MBB5515221.1"/>
    </source>
</evidence>
<dbReference type="InterPro" id="IPR019301">
    <property type="entry name" value="Flagellar_prot_FlgJ_N"/>
</dbReference>
<name>A0A840WL28_9RHOB</name>
<sequence>MDQLAPITPKTGQTAPDSLRKTAEALEASFLAVMLKEAGLGAPRGLTGGGAGEEVYASLLATEQARAFAAQGGIGLAESIVRALEARENGA</sequence>
<reference evidence="2 3" key="1">
    <citation type="submission" date="2020-08" db="EMBL/GenBank/DDBJ databases">
        <title>Genomic Encyclopedia of Type Strains, Phase IV (KMG-IV): sequencing the most valuable type-strain genomes for metagenomic binning, comparative biology and taxonomic classification.</title>
        <authorList>
            <person name="Goeker M."/>
        </authorList>
    </citation>
    <scope>NUCLEOTIDE SEQUENCE [LARGE SCALE GENOMIC DNA]</scope>
    <source>
        <strain evidence="2 3">DSM 103377</strain>
    </source>
</reference>
<dbReference type="AlphaFoldDB" id="A0A840WL28"/>
<accession>A0A840WL28</accession>
<comment type="caution">
    <text evidence="2">The sequence shown here is derived from an EMBL/GenBank/DDBJ whole genome shotgun (WGS) entry which is preliminary data.</text>
</comment>
<evidence type="ECO:0000259" key="1">
    <source>
        <dbReference type="Pfam" id="PF10135"/>
    </source>
</evidence>
<protein>
    <submittedName>
        <fullName evidence="2">Rod binding domain-containing protein</fullName>
    </submittedName>
</protein>
<dbReference type="Proteomes" id="UP000553766">
    <property type="component" value="Unassembled WGS sequence"/>
</dbReference>
<gene>
    <name evidence="2" type="ORF">FHS89_001231</name>
</gene>
<dbReference type="Pfam" id="PF10135">
    <property type="entry name" value="Rod-binding"/>
    <property type="match status" value="1"/>
</dbReference>
<evidence type="ECO:0000313" key="3">
    <source>
        <dbReference type="Proteomes" id="UP000553766"/>
    </source>
</evidence>
<dbReference type="RefSeq" id="WP_184009585.1">
    <property type="nucleotide sequence ID" value="NZ_JACIJS010000003.1"/>
</dbReference>
<dbReference type="EMBL" id="JACIJS010000003">
    <property type="protein sequence ID" value="MBB5515221.1"/>
    <property type="molecule type" value="Genomic_DNA"/>
</dbReference>
<organism evidence="2 3">
    <name type="scientific">Rubricella aquisinus</name>
    <dbReference type="NCBI Taxonomy" id="2028108"/>
    <lineage>
        <taxon>Bacteria</taxon>
        <taxon>Pseudomonadati</taxon>
        <taxon>Pseudomonadota</taxon>
        <taxon>Alphaproteobacteria</taxon>
        <taxon>Rhodobacterales</taxon>
        <taxon>Paracoccaceae</taxon>
        <taxon>Rubricella</taxon>
    </lineage>
</organism>
<proteinExistence type="predicted"/>